<dbReference type="AlphaFoldDB" id="A0A852LWE9"/>
<reference evidence="2 3" key="1">
    <citation type="submission" date="2020-02" db="EMBL/GenBank/DDBJ databases">
        <title>Bird 10,000 Genomes (B10K) Project - Family phase.</title>
        <authorList>
            <person name="Zhang G."/>
        </authorList>
    </citation>
    <scope>NUCLEOTIDE SEQUENCE [LARGE SCALE GENOMIC DNA]</scope>
    <source>
        <strain evidence="2">B10K-DU-017-21</strain>
    </source>
</reference>
<sequence length="113" mass="13294">VPVDGSHWLSMREVVDSLSLKGHEVVVVAPEVNSQMKPSKNFIMKMFPVPFTQEEHDENFQAFSKEITDEGSLLERAFRFYQRTKKTFEIYLATCTHLLYNEELVRYLEESKF</sequence>
<gene>
    <name evidence="2" type="primary">Ugt1a1_6</name>
    <name evidence="2" type="ORF">CENBEN_R14643</name>
</gene>
<keyword evidence="1 2" id="KW-0808">Transferase</keyword>
<accession>A0A852LWE9</accession>
<dbReference type="InterPro" id="IPR002213">
    <property type="entry name" value="UDP_glucos_trans"/>
</dbReference>
<feature type="non-terminal residue" evidence="2">
    <location>
        <position position="1"/>
    </location>
</feature>
<protein>
    <submittedName>
        <fullName evidence="2">UD11 glucuronosyltransferase</fullName>
    </submittedName>
</protein>
<evidence type="ECO:0000313" key="2">
    <source>
        <dbReference type="EMBL" id="NXX92247.1"/>
    </source>
</evidence>
<evidence type="ECO:0000313" key="3">
    <source>
        <dbReference type="Proteomes" id="UP000632886"/>
    </source>
</evidence>
<evidence type="ECO:0000256" key="1">
    <source>
        <dbReference type="ARBA" id="ARBA00022679"/>
    </source>
</evidence>
<dbReference type="Proteomes" id="UP000632886">
    <property type="component" value="Unassembled WGS sequence"/>
</dbReference>
<feature type="non-terminal residue" evidence="2">
    <location>
        <position position="113"/>
    </location>
</feature>
<organism evidence="2 3">
    <name type="scientific">Centropus bengalensis</name>
    <name type="common">lesser coucal</name>
    <dbReference type="NCBI Taxonomy" id="1463675"/>
    <lineage>
        <taxon>Eukaryota</taxon>
        <taxon>Metazoa</taxon>
        <taxon>Chordata</taxon>
        <taxon>Craniata</taxon>
        <taxon>Vertebrata</taxon>
        <taxon>Euteleostomi</taxon>
        <taxon>Archelosauria</taxon>
        <taxon>Archosauria</taxon>
        <taxon>Dinosauria</taxon>
        <taxon>Saurischia</taxon>
        <taxon>Theropoda</taxon>
        <taxon>Coelurosauria</taxon>
        <taxon>Aves</taxon>
        <taxon>Neognathae</taxon>
        <taxon>Neoaves</taxon>
        <taxon>Otidimorphae</taxon>
        <taxon>Cuculiformes</taxon>
        <taxon>Centropidae</taxon>
        <taxon>Centropus</taxon>
    </lineage>
</organism>
<dbReference type="GO" id="GO:0008194">
    <property type="term" value="F:UDP-glycosyltransferase activity"/>
    <property type="evidence" value="ECO:0007669"/>
    <property type="project" value="InterPro"/>
</dbReference>
<name>A0A852LWE9_9AVES</name>
<comment type="caution">
    <text evidence="2">The sequence shown here is derived from an EMBL/GenBank/DDBJ whole genome shotgun (WGS) entry which is preliminary data.</text>
</comment>
<proteinExistence type="predicted"/>
<dbReference type="EMBL" id="WBNK01000322">
    <property type="protein sequence ID" value="NXX92247.1"/>
    <property type="molecule type" value="Genomic_DNA"/>
</dbReference>
<keyword evidence="3" id="KW-1185">Reference proteome</keyword>
<dbReference type="Pfam" id="PF00201">
    <property type="entry name" value="UDPGT"/>
    <property type="match status" value="1"/>
</dbReference>
<dbReference type="SUPFAM" id="SSF53756">
    <property type="entry name" value="UDP-Glycosyltransferase/glycogen phosphorylase"/>
    <property type="match status" value="1"/>
</dbReference>